<dbReference type="RefSeq" id="WP_167333544.1">
    <property type="nucleotide sequence ID" value="NZ_JMPJ01000075.1"/>
</dbReference>
<sequence>MNEFQKIWLDAYNRWLLAESATGELHTLDYTAAREHADAVLNSLIKAGEVACS</sequence>
<dbReference type="GeneID" id="78383336"/>
<comment type="caution">
    <text evidence="1">The sequence shown here is derived from an EMBL/GenBank/DDBJ whole genome shotgun (WGS) entry which is preliminary data.</text>
</comment>
<accession>A0A085G125</accession>
<organism evidence="1 2">
    <name type="scientific">Ewingella americana (strain ATCC 33852 / DSM 4580 / CCUG 14506 / JCM 5911 / LMG 7869 / NCTC 12157 / CDC 1468-78)</name>
    <dbReference type="NCBI Taxonomy" id="910964"/>
    <lineage>
        <taxon>Bacteria</taxon>
        <taxon>Pseudomonadati</taxon>
        <taxon>Pseudomonadota</taxon>
        <taxon>Gammaproteobacteria</taxon>
        <taxon>Enterobacterales</taxon>
        <taxon>Yersiniaceae</taxon>
        <taxon>Ewingella</taxon>
    </lineage>
</organism>
<dbReference type="Proteomes" id="UP000028640">
    <property type="component" value="Unassembled WGS sequence"/>
</dbReference>
<reference evidence="1 2" key="1">
    <citation type="submission" date="2014-05" db="EMBL/GenBank/DDBJ databases">
        <title>ATOL: Assembling a taxonomically balanced genome-scale reconstruction of the evolutionary history of the Enterobacteriaceae.</title>
        <authorList>
            <person name="Plunkett G.III."/>
            <person name="Neeno-Eckwall E.C."/>
            <person name="Glasner J.D."/>
            <person name="Perna N.T."/>
        </authorList>
    </citation>
    <scope>NUCLEOTIDE SEQUENCE [LARGE SCALE GENOMIC DNA]</scope>
    <source>
        <strain evidence="1 2">ATCC 33852</strain>
    </source>
</reference>
<protein>
    <submittedName>
        <fullName evidence="1">Uncharacterized protein</fullName>
    </submittedName>
</protein>
<evidence type="ECO:0000313" key="2">
    <source>
        <dbReference type="Proteomes" id="UP000028640"/>
    </source>
</evidence>
<gene>
    <name evidence="1" type="ORF">GEAM_4271</name>
</gene>
<name>A0A085G125_EWIA3</name>
<proteinExistence type="predicted"/>
<evidence type="ECO:0000313" key="1">
    <source>
        <dbReference type="EMBL" id="KFC77420.1"/>
    </source>
</evidence>
<dbReference type="AlphaFoldDB" id="A0A085G125"/>
<keyword evidence="2" id="KW-1185">Reference proteome</keyword>
<dbReference type="EMBL" id="JMPJ01000075">
    <property type="protein sequence ID" value="KFC77420.1"/>
    <property type="molecule type" value="Genomic_DNA"/>
</dbReference>
<dbReference type="eggNOG" id="ENOG502ZRR6">
    <property type="taxonomic scope" value="Bacteria"/>
</dbReference>